<protein>
    <submittedName>
        <fullName evidence="1">Uncharacterized protein</fullName>
    </submittedName>
</protein>
<name>A0A381WJ90_9ZZZZ</name>
<dbReference type="AlphaFoldDB" id="A0A381WJ90"/>
<dbReference type="EMBL" id="UINC01011983">
    <property type="protein sequence ID" value="SVA52570.1"/>
    <property type="molecule type" value="Genomic_DNA"/>
</dbReference>
<proteinExistence type="predicted"/>
<evidence type="ECO:0000313" key="1">
    <source>
        <dbReference type="EMBL" id="SVA52570.1"/>
    </source>
</evidence>
<gene>
    <name evidence="1" type="ORF">METZ01_LOCUS105424</name>
</gene>
<sequence>MHPILEPLVVQLPDNAISRKLIESSSEYKDILDQLASEQQWCKYPETADNDNKTGILYLQQTGYQEWLKDAEEDDFVRMVGVLQLLHDTCSALKEDQDEEED</sequence>
<reference evidence="1" key="1">
    <citation type="submission" date="2018-05" db="EMBL/GenBank/DDBJ databases">
        <authorList>
            <person name="Lanie J.A."/>
            <person name="Ng W.-L."/>
            <person name="Kazmierczak K.M."/>
            <person name="Andrzejewski T.M."/>
            <person name="Davidsen T.M."/>
            <person name="Wayne K.J."/>
            <person name="Tettelin H."/>
            <person name="Glass J.I."/>
            <person name="Rusch D."/>
            <person name="Podicherti R."/>
            <person name="Tsui H.-C.T."/>
            <person name="Winkler M.E."/>
        </authorList>
    </citation>
    <scope>NUCLEOTIDE SEQUENCE</scope>
</reference>
<accession>A0A381WJ90</accession>
<organism evidence="1">
    <name type="scientific">marine metagenome</name>
    <dbReference type="NCBI Taxonomy" id="408172"/>
    <lineage>
        <taxon>unclassified sequences</taxon>
        <taxon>metagenomes</taxon>
        <taxon>ecological metagenomes</taxon>
    </lineage>
</organism>